<sequence>MDDNLNALLTRSNSNQIKLVQPLPNLNASKLILNEQTRANGTDDLVKNISHSSTLTGELPSNSLYPSNNEEAGVSNVTPQTLVVPSSTVVATSSQPAILAASALGIPMGALSSQGNFRSISSSGVNTTVTSLAAMASSTEGSVTLVPVVGGRVLLQTHLLGNGGQTSTTTATVLALQRGSFSFASSDGGVQIVESGGRNGVPVDGTHASHSHPTTIFLQQRPATRKSGGVAALATSAAILTPSPATAASNTTIPESAIANHNASEDFTSNTLNSNVNSSNNKNTDNHNNHDVDSSDSLPINLPLPPISTISSMQDKFQAYSPSMQNHLSNISLGSPFNAYEKHGMSPPLYHHSNPPQIGLPSGGSPSAMSPQGGFSQNGLHSKQEPLSPNSGAYYDPSQRPSPHDLSPHSIDHSPTGGVGGNHHYQQSTPLTSTNNPSLNGGLTSVSPHTISPVPHPSPANGKMASGTGVSEDVRSQISR</sequence>
<feature type="compositionally biased region" description="Basic and acidic residues" evidence="1">
    <location>
        <begin position="284"/>
        <end position="293"/>
    </location>
</feature>
<dbReference type="EMBL" id="VCGU01000009">
    <property type="protein sequence ID" value="TRY70889.1"/>
    <property type="molecule type" value="Genomic_DNA"/>
</dbReference>
<feature type="region of interest" description="Disordered" evidence="1">
    <location>
        <begin position="52"/>
        <end position="73"/>
    </location>
</feature>
<accession>A0A553NZL9</accession>
<feature type="compositionally biased region" description="Low complexity" evidence="1">
    <location>
        <begin position="269"/>
        <end position="283"/>
    </location>
</feature>
<reference evidence="2 3" key="1">
    <citation type="journal article" date="2018" name="Nat. Ecol. Evol.">
        <title>Genomic signatures of mitonuclear coevolution across populations of Tigriopus californicus.</title>
        <authorList>
            <person name="Barreto F.S."/>
            <person name="Watson E.T."/>
            <person name="Lima T.G."/>
            <person name="Willett C.S."/>
            <person name="Edmands S."/>
            <person name="Li W."/>
            <person name="Burton R.S."/>
        </authorList>
    </citation>
    <scope>NUCLEOTIDE SEQUENCE [LARGE SCALE GENOMIC DNA]</scope>
    <source>
        <strain evidence="2 3">San Diego</strain>
    </source>
</reference>
<organism evidence="2 3">
    <name type="scientific">Tigriopus californicus</name>
    <name type="common">Marine copepod</name>
    <dbReference type="NCBI Taxonomy" id="6832"/>
    <lineage>
        <taxon>Eukaryota</taxon>
        <taxon>Metazoa</taxon>
        <taxon>Ecdysozoa</taxon>
        <taxon>Arthropoda</taxon>
        <taxon>Crustacea</taxon>
        <taxon>Multicrustacea</taxon>
        <taxon>Hexanauplia</taxon>
        <taxon>Copepoda</taxon>
        <taxon>Harpacticoida</taxon>
        <taxon>Harpacticidae</taxon>
        <taxon>Tigriopus</taxon>
    </lineage>
</organism>
<dbReference type="AlphaFoldDB" id="A0A553NZL9"/>
<evidence type="ECO:0000313" key="2">
    <source>
        <dbReference type="EMBL" id="TRY70889.1"/>
    </source>
</evidence>
<feature type="compositionally biased region" description="Polar residues" evidence="1">
    <location>
        <begin position="364"/>
        <end position="391"/>
    </location>
</feature>
<feature type="region of interest" description="Disordered" evidence="1">
    <location>
        <begin position="266"/>
        <end position="300"/>
    </location>
</feature>
<protein>
    <submittedName>
        <fullName evidence="2">Uncharacterized protein</fullName>
    </submittedName>
</protein>
<comment type="caution">
    <text evidence="2">The sequence shown here is derived from an EMBL/GenBank/DDBJ whole genome shotgun (WGS) entry which is preliminary data.</text>
</comment>
<evidence type="ECO:0000313" key="3">
    <source>
        <dbReference type="Proteomes" id="UP000318571"/>
    </source>
</evidence>
<keyword evidence="3" id="KW-1185">Reference proteome</keyword>
<gene>
    <name evidence="2" type="ORF">TCAL_17241</name>
</gene>
<feature type="compositionally biased region" description="Basic and acidic residues" evidence="1">
    <location>
        <begin position="402"/>
        <end position="412"/>
    </location>
</feature>
<dbReference type="Proteomes" id="UP000318571">
    <property type="component" value="Chromosome 9"/>
</dbReference>
<evidence type="ECO:0000256" key="1">
    <source>
        <dbReference type="SAM" id="MobiDB-lite"/>
    </source>
</evidence>
<proteinExistence type="predicted"/>
<feature type="region of interest" description="Disordered" evidence="1">
    <location>
        <begin position="344"/>
        <end position="480"/>
    </location>
</feature>
<name>A0A553NZL9_TIGCA</name>
<feature type="compositionally biased region" description="Polar residues" evidence="1">
    <location>
        <begin position="424"/>
        <end position="450"/>
    </location>
</feature>